<keyword evidence="3" id="KW-1185">Reference proteome</keyword>
<name>A0A387H7K9_9ACTN</name>
<accession>A0A387H7K9</accession>
<dbReference type="SUPFAM" id="SSF50370">
    <property type="entry name" value="Ricin B-like lectins"/>
    <property type="match status" value="1"/>
</dbReference>
<dbReference type="RefSeq" id="WP_120719811.1">
    <property type="nucleotide sequence ID" value="NZ_CP032698.1"/>
</dbReference>
<evidence type="ECO:0000256" key="1">
    <source>
        <dbReference type="SAM" id="SignalP"/>
    </source>
</evidence>
<gene>
    <name evidence="2" type="ORF">DWB77_00679</name>
</gene>
<proteinExistence type="predicted"/>
<dbReference type="AlphaFoldDB" id="A0A387H7K9"/>
<evidence type="ECO:0000313" key="3">
    <source>
        <dbReference type="Proteomes" id="UP000271554"/>
    </source>
</evidence>
<dbReference type="Proteomes" id="UP000271554">
    <property type="component" value="Chromosome"/>
</dbReference>
<feature type="signal peptide" evidence="1">
    <location>
        <begin position="1"/>
        <end position="15"/>
    </location>
</feature>
<keyword evidence="1" id="KW-0732">Signal</keyword>
<protein>
    <submittedName>
        <fullName evidence="2">Uncharacterized protein</fullName>
    </submittedName>
</protein>
<dbReference type="PROSITE" id="PS50231">
    <property type="entry name" value="RICIN_B_LECTIN"/>
    <property type="match status" value="1"/>
</dbReference>
<dbReference type="InterPro" id="IPR035992">
    <property type="entry name" value="Ricin_B-like_lectins"/>
</dbReference>
<dbReference type="Gene3D" id="2.80.10.50">
    <property type="match status" value="2"/>
</dbReference>
<feature type="chain" id="PRO_5017364680" evidence="1">
    <location>
        <begin position="16"/>
        <end position="537"/>
    </location>
</feature>
<dbReference type="CDD" id="cd00161">
    <property type="entry name" value="beta-trefoil_Ricin-like"/>
    <property type="match status" value="1"/>
</dbReference>
<dbReference type="KEGG" id="shun:DWB77_00679"/>
<evidence type="ECO:0000313" key="2">
    <source>
        <dbReference type="EMBL" id="AYG78571.1"/>
    </source>
</evidence>
<sequence length="537" mass="55702">MLASGVVATATAAQAADSGAWTFSNPDGTLNATGTGDGAQISVTPDGTNYTNWRLIPAGTGAFRVANTNTGKCLYSTQPLTQRSCGVGDTEDGQLWHFHPVNGKPGTFMLVRDDNNYCLDNRGGLHLWGILAQPNPCDGSSTQAWTVSQAKAPEALKLALDYYSQLCTKDTSTCSWTQKSEGPLEVLPRVKASSVWYNDTSEKVAQVFTTIYHSGWSQSLSAGVSVSAGISVPIQTMISSQMSSTITYTSDEAQVNGVIVTVPPKNYGWVDFAAVGKKVTGTWTFDAGRFPWTADATVTVPVVDSPAGSTMYVAHTGTTPPGATPPSEDPVTGEAETHKYATTASKTYTDLPQGTHLASYRDGSAVQIVDGTGHAIATMQPGEVIDAQGKSHAYKVSVNGNAVTQTLQDAPGASIEGTETTPLITMNGPGAFVPPSSNAAAPAKVKSSGGALMQPQDRVDDGCEKYNGHRCSADELAKYKDHLKKLDDWDKCVAKNTLATAAGGAAGGVVTGPGGILVGGVLGMIGGAAAGMIICSF</sequence>
<dbReference type="OrthoDB" id="4302866at2"/>
<organism evidence="2 3">
    <name type="scientific">Streptomyces hundungensis</name>
    <dbReference type="NCBI Taxonomy" id="1077946"/>
    <lineage>
        <taxon>Bacteria</taxon>
        <taxon>Bacillati</taxon>
        <taxon>Actinomycetota</taxon>
        <taxon>Actinomycetes</taxon>
        <taxon>Kitasatosporales</taxon>
        <taxon>Streptomycetaceae</taxon>
        <taxon>Streptomyces</taxon>
    </lineage>
</organism>
<reference evidence="2 3" key="1">
    <citation type="submission" date="2018-10" db="EMBL/GenBank/DDBJ databases">
        <title>Relationship between Morphology and Antimicrobial Activity in Streptomyces.</title>
        <authorList>
            <person name="Kang H.J."/>
            <person name="Kim S.B."/>
        </authorList>
    </citation>
    <scope>NUCLEOTIDE SEQUENCE [LARGE SCALE GENOMIC DNA]</scope>
    <source>
        <strain evidence="2 3">BH38</strain>
    </source>
</reference>
<dbReference type="EMBL" id="CP032698">
    <property type="protein sequence ID" value="AYG78571.1"/>
    <property type="molecule type" value="Genomic_DNA"/>
</dbReference>